<evidence type="ECO:0000256" key="1">
    <source>
        <dbReference type="SAM" id="Phobius"/>
    </source>
</evidence>
<name>A0ABX2CT54_9CYAN</name>
<dbReference type="SUPFAM" id="SSF53098">
    <property type="entry name" value="Ribonuclease H-like"/>
    <property type="match status" value="1"/>
</dbReference>
<dbReference type="Pfam" id="PF01609">
    <property type="entry name" value="DDE_Tnp_1"/>
    <property type="match status" value="1"/>
</dbReference>
<comment type="caution">
    <text evidence="3">The sequence shown here is derived from an EMBL/GenBank/DDBJ whole genome shotgun (WGS) entry which is preliminary data.</text>
</comment>
<accession>A0ABX2CT54</accession>
<proteinExistence type="predicted"/>
<feature type="transmembrane region" description="Helical" evidence="1">
    <location>
        <begin position="36"/>
        <end position="54"/>
    </location>
</feature>
<evidence type="ECO:0000313" key="3">
    <source>
        <dbReference type="EMBL" id="NQE33577.1"/>
    </source>
</evidence>
<dbReference type="RefSeq" id="WP_246276648.1">
    <property type="nucleotide sequence ID" value="NZ_CAWPPK010000079.1"/>
</dbReference>
<keyword evidence="1" id="KW-0812">Transmembrane</keyword>
<gene>
    <name evidence="3" type="ORF">E5S67_01296</name>
</gene>
<keyword evidence="1" id="KW-1133">Transmembrane helix</keyword>
<keyword evidence="4" id="KW-1185">Reference proteome</keyword>
<dbReference type="Proteomes" id="UP000702425">
    <property type="component" value="Unassembled WGS sequence"/>
</dbReference>
<evidence type="ECO:0000259" key="2">
    <source>
        <dbReference type="Pfam" id="PF01609"/>
    </source>
</evidence>
<reference evidence="3 4" key="1">
    <citation type="journal article" date="2020" name="Sci. Rep.">
        <title>A novel cyanobacterial geosmin producer, revising GeoA distribution and dispersion patterns in Bacteria.</title>
        <authorList>
            <person name="Churro C."/>
            <person name="Semedo-Aguiar A.P."/>
            <person name="Silva A.D."/>
            <person name="Pereira-Leal J.B."/>
            <person name="Leite R.B."/>
        </authorList>
    </citation>
    <scope>NUCLEOTIDE SEQUENCE [LARGE SCALE GENOMIC DNA]</scope>
    <source>
        <strain evidence="3 4">IPMA8</strain>
    </source>
</reference>
<dbReference type="InterPro" id="IPR012337">
    <property type="entry name" value="RNaseH-like_sf"/>
</dbReference>
<organism evidence="3 4">
    <name type="scientific">Microcoleus asticus IPMA8</name>
    <dbReference type="NCBI Taxonomy" id="2563858"/>
    <lineage>
        <taxon>Bacteria</taxon>
        <taxon>Bacillati</taxon>
        <taxon>Cyanobacteriota</taxon>
        <taxon>Cyanophyceae</taxon>
        <taxon>Oscillatoriophycideae</taxon>
        <taxon>Oscillatoriales</taxon>
        <taxon>Microcoleaceae</taxon>
        <taxon>Microcoleus</taxon>
        <taxon>Microcoleus asticus</taxon>
    </lineage>
</organism>
<dbReference type="InterPro" id="IPR002559">
    <property type="entry name" value="Transposase_11"/>
</dbReference>
<evidence type="ECO:0000313" key="4">
    <source>
        <dbReference type="Proteomes" id="UP000702425"/>
    </source>
</evidence>
<dbReference type="EMBL" id="SRRZ01000017">
    <property type="protein sequence ID" value="NQE33577.1"/>
    <property type="molecule type" value="Genomic_DNA"/>
</dbReference>
<keyword evidence="1" id="KW-0472">Membrane</keyword>
<sequence>MIQSEKQIRLERLSRVFPSLITSETRRRKLQRFLDLPNLTISLIWFPLITYWLTTYCRVGTRLSIAIDRSQWGRINLFMVSLIWEKRAIPLYWSLLPKLGNSNLESQTKNLEQILPLFSSDKVIVLGDREFCSVDLGNWLKSKGVSFCLRLKKNHCIEMENLIWQRLDELGIVPGTSLYVQGKKVRKTRASNRI</sequence>
<protein>
    <recommendedName>
        <fullName evidence="2">Transposase IS4-like domain-containing protein</fullName>
    </recommendedName>
</protein>
<feature type="domain" description="Transposase IS4-like" evidence="2">
    <location>
        <begin position="111"/>
        <end position="163"/>
    </location>
</feature>